<sequence length="161" mass="18989">MSRAEMRSRFDQGQFNIYWAVIMLMKKPNARALVNAHIPGSVTMHFYDRSVTRKVVWWYKYCVIIFNNFPDIASSVETVLCPLFLHPLGQACEFQGATMRRHVLQMIWKDIDQGADNIKYTWNIFVTPGYNIFERHIWRLDIWQVDDGLRRAEMAELLSGL</sequence>
<dbReference type="EMBL" id="CM003100">
    <property type="protein sequence ID" value="KUI67394.1"/>
    <property type="molecule type" value="Genomic_DNA"/>
</dbReference>
<name>A0A194VT66_CYTMA</name>
<evidence type="ECO:0000313" key="2">
    <source>
        <dbReference type="Proteomes" id="UP000078559"/>
    </source>
</evidence>
<keyword evidence="2" id="KW-1185">Reference proteome</keyword>
<dbReference type="AlphaFoldDB" id="A0A194VT66"/>
<gene>
    <name evidence="1" type="ORF">VM1G_03340</name>
</gene>
<protein>
    <submittedName>
        <fullName evidence="1">Uncharacterized protein</fullName>
    </submittedName>
</protein>
<organism evidence="1 2">
    <name type="scientific">Cytospora mali</name>
    <name type="common">Apple Valsa canker fungus</name>
    <name type="synonym">Valsa mali</name>
    <dbReference type="NCBI Taxonomy" id="578113"/>
    <lineage>
        <taxon>Eukaryota</taxon>
        <taxon>Fungi</taxon>
        <taxon>Dikarya</taxon>
        <taxon>Ascomycota</taxon>
        <taxon>Pezizomycotina</taxon>
        <taxon>Sordariomycetes</taxon>
        <taxon>Sordariomycetidae</taxon>
        <taxon>Diaporthales</taxon>
        <taxon>Cytosporaceae</taxon>
        <taxon>Cytospora</taxon>
    </lineage>
</organism>
<proteinExistence type="predicted"/>
<reference evidence="1" key="1">
    <citation type="submission" date="2014-12" db="EMBL/GenBank/DDBJ databases">
        <title>Genome Sequence of Valsa Canker Pathogens Uncovers a Specific Adaption of Colonization on Woody Bark.</title>
        <authorList>
            <person name="Yin Z."/>
            <person name="Liu H."/>
            <person name="Gao X."/>
            <person name="Li Z."/>
            <person name="Song N."/>
            <person name="Ke X."/>
            <person name="Dai Q."/>
            <person name="Wu Y."/>
            <person name="Sun Y."/>
            <person name="Xu J.-R."/>
            <person name="Kang Z.K."/>
            <person name="Wang L."/>
            <person name="Huang L."/>
        </authorList>
    </citation>
    <scope>NUCLEOTIDE SEQUENCE [LARGE SCALE GENOMIC DNA]</scope>
    <source>
        <strain evidence="1">03-8</strain>
    </source>
</reference>
<dbReference type="Proteomes" id="UP000078559">
    <property type="component" value="Chromosome 3"/>
</dbReference>
<accession>A0A194VT66</accession>
<evidence type="ECO:0000313" key="1">
    <source>
        <dbReference type="EMBL" id="KUI67394.1"/>
    </source>
</evidence>